<evidence type="ECO:0000259" key="8">
    <source>
        <dbReference type="Pfam" id="PF12704"/>
    </source>
</evidence>
<dbReference type="EMBL" id="CP003326">
    <property type="protein sequence ID" value="AFS79119.1"/>
    <property type="molecule type" value="Genomic_DNA"/>
</dbReference>
<evidence type="ECO:0000256" key="5">
    <source>
        <dbReference type="ARBA" id="ARBA00023136"/>
    </source>
</evidence>
<dbReference type="Pfam" id="PF02687">
    <property type="entry name" value="FtsX"/>
    <property type="match status" value="2"/>
</dbReference>
<name>K0B0S0_GOTA9</name>
<dbReference type="InterPro" id="IPR050250">
    <property type="entry name" value="Macrolide_Exporter_MacB"/>
</dbReference>
<dbReference type="RefSeq" id="WP_014968255.1">
    <property type="nucleotide sequence ID" value="NC_018664.1"/>
</dbReference>
<keyword evidence="3" id="KW-0812">Transmembrane</keyword>
<dbReference type="STRING" id="1128398.Curi_c21150"/>
<dbReference type="PANTHER" id="PTHR30572:SF4">
    <property type="entry name" value="ABC TRANSPORTER PERMEASE YTRF"/>
    <property type="match status" value="1"/>
</dbReference>
<evidence type="ECO:0000259" key="7">
    <source>
        <dbReference type="Pfam" id="PF02687"/>
    </source>
</evidence>
<evidence type="ECO:0000256" key="4">
    <source>
        <dbReference type="ARBA" id="ARBA00022989"/>
    </source>
</evidence>
<protein>
    <submittedName>
        <fullName evidence="9">ABC transporter permease protein</fullName>
    </submittedName>
</protein>
<keyword evidence="2" id="KW-1003">Cell membrane</keyword>
<dbReference type="GO" id="GO:0022857">
    <property type="term" value="F:transmembrane transporter activity"/>
    <property type="evidence" value="ECO:0007669"/>
    <property type="project" value="TreeGrafter"/>
</dbReference>
<feature type="domain" description="MacB-like periplasmic core" evidence="8">
    <location>
        <begin position="19"/>
        <end position="228"/>
    </location>
</feature>
<evidence type="ECO:0000313" key="10">
    <source>
        <dbReference type="Proteomes" id="UP000006094"/>
    </source>
</evidence>
<dbReference type="KEGG" id="cad:Curi_c21150"/>
<dbReference type="Proteomes" id="UP000006094">
    <property type="component" value="Chromosome"/>
</dbReference>
<dbReference type="Pfam" id="PF12704">
    <property type="entry name" value="MacB_PCD"/>
    <property type="match status" value="1"/>
</dbReference>
<dbReference type="GO" id="GO:0005886">
    <property type="term" value="C:plasma membrane"/>
    <property type="evidence" value="ECO:0007669"/>
    <property type="project" value="UniProtKB-SubCell"/>
</dbReference>
<keyword evidence="10" id="KW-1185">Reference proteome</keyword>
<evidence type="ECO:0000256" key="1">
    <source>
        <dbReference type="ARBA" id="ARBA00004651"/>
    </source>
</evidence>
<gene>
    <name evidence="9" type="ordered locus">Curi_c21150</name>
</gene>
<dbReference type="AlphaFoldDB" id="K0B0S0"/>
<sequence>MKIIIKFLLLNIKEKKFRTFLILLSITLSTALLFASIGMSENITEMYLEQMQKKIGSAEIIIYPNKDSPSPKLRSNKAYKYIEDLDYIIENSNEMVTFEHSKEEKIVFDLQGFNIEDLQNMNPITIEEEYNLQPFNGKKIIIDSKTAEKYDLKLGSTLNVKADNHKYNFTVSAIASTSGILTPGSQSNTAIVPIETINDLFGEKGKASRIYIKTKDSGNIDNLLEKLSEEYRRYEVKQTITQEDITQHTDMISKPFMLMLALVIFISIFVIYTSFKVISMERMPLIGTFRSIGATKRITDFLLLMESAVYGVLGGVLGCGLGYLILYGMINVLATDPYQSEKMEVNMVITLGQFIISFFGAIILSFISSILPIVKVSKVSVRDIVLNTYEDKKERKGIKTVLGLVLFIISMITPLFIPMKVALIVDSICLILISLSLILLIPFITDKFILLFELIYSYTFGNIGIIAVKNLRDNKGVMNNIALLTIGIASLLMINTLSYSVGIEVLDVYSDGKFDIMLYHPEGNKNVEQRLRSIEGVISTYGVYEANNIKVLEQGEEISSAIGIDQNKYFDYWDFNIGKDQKSVLKNFDSDRNIILSSFLKNKLGVKEDDYINLEMERGSRNYRIVGFVDTLMYNGNIALLPERYLKLDMKVQNYSDIYLKSSHNPEEVMKKIKEKFNRENIWGMTLNQLQIDNMQQNNQLFILLKGFSIMSMIIGIFGVLNNFVVSFLSRKRSMAVMRSVGMSKTQITKMLYIEALTGGIIGGITGALGGLSFVFISPYILMGMNLPIKMHYSPSMFVVATISSIIITVIASVSPSFKSTRLNIIESIKYE</sequence>
<evidence type="ECO:0000256" key="2">
    <source>
        <dbReference type="ARBA" id="ARBA00022475"/>
    </source>
</evidence>
<evidence type="ECO:0000313" key="9">
    <source>
        <dbReference type="EMBL" id="AFS79119.1"/>
    </source>
</evidence>
<feature type="domain" description="ABC3 transporter permease C-terminal" evidence="7">
    <location>
        <begin position="258"/>
        <end position="380"/>
    </location>
</feature>
<comment type="similarity">
    <text evidence="6">Belongs to the ABC-4 integral membrane protein family.</text>
</comment>
<reference evidence="9 10" key="1">
    <citation type="journal article" date="2012" name="PLoS ONE">
        <title>The purine-utilizing bacterium Clostridium acidurici 9a: a genome-guided metabolic reconsideration.</title>
        <authorList>
            <person name="Hartwich K."/>
            <person name="Poehlein A."/>
            <person name="Daniel R."/>
        </authorList>
    </citation>
    <scope>NUCLEOTIDE SEQUENCE [LARGE SCALE GENOMIC DNA]</scope>
    <source>
        <strain evidence="10">ATCC 7906 / DSM 604 / BCRC 14475 / CIP 104303 / KCTC 5404 / NCIMB 10678 / 9a</strain>
    </source>
</reference>
<dbReference type="HOGENOM" id="CLU_017916_0_0_9"/>
<evidence type="ECO:0000256" key="6">
    <source>
        <dbReference type="ARBA" id="ARBA00038076"/>
    </source>
</evidence>
<evidence type="ECO:0000256" key="3">
    <source>
        <dbReference type="ARBA" id="ARBA00022692"/>
    </source>
</evidence>
<dbReference type="eggNOG" id="COG0577">
    <property type="taxonomic scope" value="Bacteria"/>
</dbReference>
<proteinExistence type="inferred from homology"/>
<accession>K0B0S0</accession>
<dbReference type="PATRIC" id="fig|1128398.3.peg.2182"/>
<keyword evidence="5" id="KW-0472">Membrane</keyword>
<dbReference type="InterPro" id="IPR025857">
    <property type="entry name" value="MacB_PCD"/>
</dbReference>
<dbReference type="InterPro" id="IPR003838">
    <property type="entry name" value="ABC3_permease_C"/>
</dbReference>
<keyword evidence="4" id="KW-1133">Transmembrane helix</keyword>
<organism evidence="9 10">
    <name type="scientific">Gottschalkia acidurici (strain ATCC 7906 / DSM 604 / BCRC 14475 / CIP 104303 / KCTC 5404 / NCIMB 10678 / 9a)</name>
    <name type="common">Clostridium acidurici</name>
    <dbReference type="NCBI Taxonomy" id="1128398"/>
    <lineage>
        <taxon>Bacteria</taxon>
        <taxon>Bacillati</taxon>
        <taxon>Bacillota</taxon>
        <taxon>Tissierellia</taxon>
        <taxon>Tissierellales</taxon>
        <taxon>Gottschalkiaceae</taxon>
        <taxon>Gottschalkia</taxon>
    </lineage>
</organism>
<dbReference type="OrthoDB" id="1711021at2"/>
<dbReference type="PANTHER" id="PTHR30572">
    <property type="entry name" value="MEMBRANE COMPONENT OF TRANSPORTER-RELATED"/>
    <property type="match status" value="1"/>
</dbReference>
<feature type="domain" description="ABC3 transporter permease C-terminal" evidence="7">
    <location>
        <begin position="708"/>
        <end position="825"/>
    </location>
</feature>
<comment type="subcellular location">
    <subcellularLocation>
        <location evidence="1">Cell membrane</location>
        <topology evidence="1">Multi-pass membrane protein</topology>
    </subcellularLocation>
</comment>